<dbReference type="PROSITE" id="PS51996">
    <property type="entry name" value="TR_MART"/>
    <property type="match status" value="1"/>
</dbReference>
<dbReference type="SUPFAM" id="SSF56399">
    <property type="entry name" value="ADP-ribosylation"/>
    <property type="match status" value="1"/>
</dbReference>
<evidence type="ECO:0000256" key="3">
    <source>
        <dbReference type="ARBA" id="ARBA00022679"/>
    </source>
</evidence>
<dbReference type="GO" id="GO:0106274">
    <property type="term" value="F:NAD+-protein-arginine ADP-ribosyltransferase activity"/>
    <property type="evidence" value="ECO:0007669"/>
    <property type="project" value="UniProtKB-EC"/>
</dbReference>
<comment type="catalytic activity">
    <reaction evidence="7 9">
        <text>L-arginyl-[protein] + NAD(+) = N(omega)-(ADP-D-ribosyl)-L-arginyl-[protein] + nicotinamide + H(+)</text>
        <dbReference type="Rhea" id="RHEA:19149"/>
        <dbReference type="Rhea" id="RHEA-COMP:10532"/>
        <dbReference type="Rhea" id="RHEA-COMP:15087"/>
        <dbReference type="ChEBI" id="CHEBI:15378"/>
        <dbReference type="ChEBI" id="CHEBI:17154"/>
        <dbReference type="ChEBI" id="CHEBI:29965"/>
        <dbReference type="ChEBI" id="CHEBI:57540"/>
        <dbReference type="ChEBI" id="CHEBI:142554"/>
        <dbReference type="EC" id="2.4.2.31"/>
    </reaction>
</comment>
<dbReference type="PANTHER" id="PTHR45641:SF19">
    <property type="entry name" value="NEPHROCYSTIN-3"/>
    <property type="match status" value="1"/>
</dbReference>
<dbReference type="Proteomes" id="UP000663832">
    <property type="component" value="Unassembled WGS sequence"/>
</dbReference>
<dbReference type="OrthoDB" id="10038663at2759"/>
<dbReference type="SUPFAM" id="SSF48452">
    <property type="entry name" value="TPR-like"/>
    <property type="match status" value="1"/>
</dbReference>
<evidence type="ECO:0000256" key="6">
    <source>
        <dbReference type="ARBA" id="ARBA00022803"/>
    </source>
</evidence>
<evidence type="ECO:0000313" key="11">
    <source>
        <dbReference type="EMBL" id="CAF1275152.1"/>
    </source>
</evidence>
<dbReference type="InterPro" id="IPR019734">
    <property type="entry name" value="TPR_rpt"/>
</dbReference>
<dbReference type="Pfam" id="PF13181">
    <property type="entry name" value="TPR_8"/>
    <property type="match status" value="1"/>
</dbReference>
<evidence type="ECO:0000256" key="4">
    <source>
        <dbReference type="ARBA" id="ARBA00022695"/>
    </source>
</evidence>
<organism evidence="11 13">
    <name type="scientific">Adineta steineri</name>
    <dbReference type="NCBI Taxonomy" id="433720"/>
    <lineage>
        <taxon>Eukaryota</taxon>
        <taxon>Metazoa</taxon>
        <taxon>Spiralia</taxon>
        <taxon>Gnathifera</taxon>
        <taxon>Rotifera</taxon>
        <taxon>Eurotatoria</taxon>
        <taxon>Bdelloidea</taxon>
        <taxon>Adinetida</taxon>
        <taxon>Adinetidae</taxon>
        <taxon>Adineta</taxon>
    </lineage>
</organism>
<gene>
    <name evidence="11" type="ORF">BJG266_LOCUS30888</name>
    <name evidence="10" type="ORF">QVE165_LOCUS6948</name>
</gene>
<sequence>MLWNHMNKTISQHHQFTDADACVDFVTDLVDEHIVLTITADTSSIVDAPVVSVFSEIHCIQSMLLIYVMNNKPSNKLFRFDRKIDVSLDTVCKQMQSTALNCNDDDQITFNIMKKTGAAKSSNMQEAAFMYSQLLRDIFCEMDTPLEIMIDFCREKYYDDKIYLKFINELKDLYFKQSPIHWYTRDGFLYKILNDSLRTLDIKNLIHLRRYIKDLHMELLSLHKMSSNVEWPKLFRGVHMPASQFNILMQNQGCLLSFNQFLSTTYNRDLAMFYAGSSNAEENLIAVVFEIIVSYGSSKTTFANIENLSNFGSGEEEVLFSMGSVFRIETIEKLNNDVGMFIIRLHLTDDNDIYLTQVTEQFRLEMLNIPPYQKLIHLLYRMGEYQQAEQIASFYMKPLTEGPAASLFNCSMVSWMAGDRDNSNKMCIEGLELERRTLSSNDPKLIQTYRNLAYIYSTKGYMRKALEYYLEYVKIERDSPSLASAYGSIGRIYEMKEDFINACIYYKQALELRLKCLPETHPEIAVSYLRLGVISYKLDYYSDALIFLKKSLEIQQSSLPEYHPQIADTHHWIGSALALQGNMHEAINHFEKAIAIGSKTLGIEHKQINEYIKARDCLHLLIS</sequence>
<dbReference type="SMART" id="SM00028">
    <property type="entry name" value="TPR"/>
    <property type="match status" value="4"/>
</dbReference>
<keyword evidence="3 9" id="KW-0808">Transferase</keyword>
<dbReference type="EC" id="2.4.2.31" evidence="9"/>
<feature type="repeat" description="TPR" evidence="8">
    <location>
        <begin position="567"/>
        <end position="600"/>
    </location>
</feature>
<dbReference type="AlphaFoldDB" id="A0A815BVM5"/>
<dbReference type="PANTHER" id="PTHR45641">
    <property type="entry name" value="TETRATRICOPEPTIDE REPEAT PROTEIN (AFU_ORTHOLOGUE AFUA_6G03870)"/>
    <property type="match status" value="1"/>
</dbReference>
<evidence type="ECO:0000256" key="8">
    <source>
        <dbReference type="PROSITE-ProRule" id="PRU00339"/>
    </source>
</evidence>
<dbReference type="Gene3D" id="1.25.40.10">
    <property type="entry name" value="Tetratricopeptide repeat domain"/>
    <property type="match status" value="2"/>
</dbReference>
<dbReference type="Gene3D" id="3.90.176.10">
    <property type="entry name" value="Toxin ADP-ribosyltransferase, Chain A, domain 1"/>
    <property type="match status" value="1"/>
</dbReference>
<dbReference type="GO" id="GO:0016779">
    <property type="term" value="F:nucleotidyltransferase activity"/>
    <property type="evidence" value="ECO:0007669"/>
    <property type="project" value="UniProtKB-KW"/>
</dbReference>
<evidence type="ECO:0000313" key="10">
    <source>
        <dbReference type="EMBL" id="CAF0853068.1"/>
    </source>
</evidence>
<evidence type="ECO:0000256" key="9">
    <source>
        <dbReference type="RuleBase" id="RU361228"/>
    </source>
</evidence>
<evidence type="ECO:0000256" key="2">
    <source>
        <dbReference type="ARBA" id="ARBA00022676"/>
    </source>
</evidence>
<dbReference type="PROSITE" id="PS50005">
    <property type="entry name" value="TPR"/>
    <property type="match status" value="3"/>
</dbReference>
<evidence type="ECO:0000313" key="12">
    <source>
        <dbReference type="Proteomes" id="UP000663832"/>
    </source>
</evidence>
<dbReference type="Pfam" id="PF13424">
    <property type="entry name" value="TPR_12"/>
    <property type="match status" value="1"/>
</dbReference>
<evidence type="ECO:0000313" key="13">
    <source>
        <dbReference type="Proteomes" id="UP000663877"/>
    </source>
</evidence>
<comment type="caution">
    <text evidence="11">The sequence shown here is derived from an EMBL/GenBank/DDBJ whole genome shotgun (WGS) entry which is preliminary data.</text>
</comment>
<keyword evidence="9" id="KW-0520">NAD</keyword>
<protein>
    <recommendedName>
        <fullName evidence="9">NAD(P)(+)--arginine ADP-ribosyltransferase</fullName>
        <ecNumber evidence="9">2.4.2.31</ecNumber>
    </recommendedName>
    <alternativeName>
        <fullName evidence="9">Mono(ADP-ribosyl)transferase</fullName>
    </alternativeName>
</protein>
<keyword evidence="5" id="KW-0677">Repeat</keyword>
<evidence type="ECO:0000256" key="5">
    <source>
        <dbReference type="ARBA" id="ARBA00022737"/>
    </source>
</evidence>
<keyword evidence="4" id="KW-0548">Nucleotidyltransferase</keyword>
<keyword evidence="6 8" id="KW-0802">TPR repeat</keyword>
<comment type="similarity">
    <text evidence="1 9">Belongs to the Arg-specific ADP-ribosyltransferase family.</text>
</comment>
<feature type="repeat" description="TPR" evidence="8">
    <location>
        <begin position="446"/>
        <end position="479"/>
    </location>
</feature>
<dbReference type="InterPro" id="IPR000768">
    <property type="entry name" value="ART"/>
</dbReference>
<accession>A0A815BVM5</accession>
<dbReference type="Proteomes" id="UP000663877">
    <property type="component" value="Unassembled WGS sequence"/>
</dbReference>
<dbReference type="InterPro" id="IPR011990">
    <property type="entry name" value="TPR-like_helical_dom_sf"/>
</dbReference>
<proteinExistence type="inferred from homology"/>
<keyword evidence="2 9" id="KW-0328">Glycosyltransferase</keyword>
<reference evidence="11" key="1">
    <citation type="submission" date="2021-02" db="EMBL/GenBank/DDBJ databases">
        <authorList>
            <person name="Nowell W R."/>
        </authorList>
    </citation>
    <scope>NUCLEOTIDE SEQUENCE</scope>
</reference>
<dbReference type="EMBL" id="CAJNOM010000029">
    <property type="protein sequence ID" value="CAF0853068.1"/>
    <property type="molecule type" value="Genomic_DNA"/>
</dbReference>
<dbReference type="Pfam" id="PF13374">
    <property type="entry name" value="TPR_10"/>
    <property type="match status" value="1"/>
</dbReference>
<evidence type="ECO:0000256" key="7">
    <source>
        <dbReference type="ARBA" id="ARBA00047597"/>
    </source>
</evidence>
<feature type="repeat" description="TPR" evidence="8">
    <location>
        <begin position="525"/>
        <end position="558"/>
    </location>
</feature>
<evidence type="ECO:0000256" key="1">
    <source>
        <dbReference type="ARBA" id="ARBA00009558"/>
    </source>
</evidence>
<dbReference type="EMBL" id="CAJNOI010000424">
    <property type="protein sequence ID" value="CAF1275152.1"/>
    <property type="molecule type" value="Genomic_DNA"/>
</dbReference>
<keyword evidence="12" id="KW-1185">Reference proteome</keyword>
<name>A0A815BVM5_9BILA</name>
<dbReference type="Pfam" id="PF01129">
    <property type="entry name" value="ART"/>
    <property type="match status" value="1"/>
</dbReference>
<keyword evidence="9" id="KW-0521">NADP</keyword>